<protein>
    <recommendedName>
        <fullName evidence="5">SH3 domain-binding glutamic acid-rich-like protein</fullName>
    </recommendedName>
</protein>
<reference evidence="3" key="1">
    <citation type="submission" date="2016-06" db="EMBL/GenBank/DDBJ databases">
        <title>Draft Genome sequence of the fungus Inonotus baumii.</title>
        <authorList>
            <person name="Zhu H."/>
            <person name="Lin W."/>
        </authorList>
    </citation>
    <scope>NUCLEOTIDE SEQUENCE</scope>
    <source>
        <strain evidence="3">821</strain>
    </source>
</reference>
<keyword evidence="4" id="KW-1185">Reference proteome</keyword>
<feature type="compositionally biased region" description="Basic and acidic residues" evidence="2">
    <location>
        <begin position="204"/>
        <end position="239"/>
    </location>
</feature>
<evidence type="ECO:0000256" key="1">
    <source>
        <dbReference type="ARBA" id="ARBA00007764"/>
    </source>
</evidence>
<evidence type="ECO:0000313" key="3">
    <source>
        <dbReference type="EMBL" id="OCB90118.1"/>
    </source>
</evidence>
<dbReference type="PROSITE" id="PS51354">
    <property type="entry name" value="GLUTAREDOXIN_2"/>
    <property type="match status" value="1"/>
</dbReference>
<organism evidence="3 4">
    <name type="scientific">Sanghuangporus baumii</name>
    <name type="common">Phellinus baumii</name>
    <dbReference type="NCBI Taxonomy" id="108892"/>
    <lineage>
        <taxon>Eukaryota</taxon>
        <taxon>Fungi</taxon>
        <taxon>Dikarya</taxon>
        <taxon>Basidiomycota</taxon>
        <taxon>Agaricomycotina</taxon>
        <taxon>Agaricomycetes</taxon>
        <taxon>Hymenochaetales</taxon>
        <taxon>Hymenochaetaceae</taxon>
        <taxon>Sanghuangporus</taxon>
    </lineage>
</organism>
<name>A0A9Q5I1T9_SANBA</name>
<feature type="region of interest" description="Disordered" evidence="2">
    <location>
        <begin position="188"/>
        <end position="257"/>
    </location>
</feature>
<accession>A0A9Q5I1T9</accession>
<dbReference type="Proteomes" id="UP000757232">
    <property type="component" value="Unassembled WGS sequence"/>
</dbReference>
<feature type="compositionally biased region" description="Basic and acidic residues" evidence="2">
    <location>
        <begin position="246"/>
        <end position="257"/>
    </location>
</feature>
<comment type="similarity">
    <text evidence="1">Belongs to the SH3BGR family.</text>
</comment>
<dbReference type="GO" id="GO:0005737">
    <property type="term" value="C:cytoplasm"/>
    <property type="evidence" value="ECO:0007669"/>
    <property type="project" value="TreeGrafter"/>
</dbReference>
<dbReference type="EMBL" id="LNZH02000141">
    <property type="protein sequence ID" value="OCB90118.1"/>
    <property type="molecule type" value="Genomic_DNA"/>
</dbReference>
<evidence type="ECO:0008006" key="5">
    <source>
        <dbReference type="Google" id="ProtNLM"/>
    </source>
</evidence>
<dbReference type="PANTHER" id="PTHR12232">
    <property type="entry name" value="SH3 DOMAIN-BINDING GLUTAMIC ACID-RICH-LIKE PROTEIN"/>
    <property type="match status" value="1"/>
</dbReference>
<dbReference type="Gene3D" id="3.40.30.10">
    <property type="entry name" value="Glutaredoxin"/>
    <property type="match status" value="1"/>
</dbReference>
<feature type="region of interest" description="Disordered" evidence="2">
    <location>
        <begin position="119"/>
        <end position="164"/>
    </location>
</feature>
<proteinExistence type="inferred from homology"/>
<dbReference type="AlphaFoldDB" id="A0A9Q5I1T9"/>
<sequence length="257" mass="28074">MIKSPTTAMPSPPIEVFLTTIASQPALRQRQEYILRILQVKKVPFTSYDLASNEGAKRLWKRKAPPNKQQLPGILVGGTFPGTYDEFEEAVEYDELDRFLRLKETWSVDEEDTTSLVVKPVGVPGASSPSQMTDHKPSFASQSSPLKEKSKSGEEIDAGTLLEDTSLQGIAVTDDELADLVKELGLEGDEAGDLVKGLSATKEPTSERGPETAISEETRASDTSKDLFEESATEPKDSRSTAVEVQSDRGLAKKQED</sequence>
<dbReference type="OrthoDB" id="9932926at2759"/>
<evidence type="ECO:0000256" key="2">
    <source>
        <dbReference type="SAM" id="MobiDB-lite"/>
    </source>
</evidence>
<dbReference type="InterPro" id="IPR051033">
    <property type="entry name" value="SH3BGR"/>
</dbReference>
<dbReference type="SUPFAM" id="SSF52833">
    <property type="entry name" value="Thioredoxin-like"/>
    <property type="match status" value="1"/>
</dbReference>
<dbReference type="InterPro" id="IPR036249">
    <property type="entry name" value="Thioredoxin-like_sf"/>
</dbReference>
<dbReference type="InterPro" id="IPR006993">
    <property type="entry name" value="Glut_rich_SH3-bd"/>
</dbReference>
<evidence type="ECO:0000313" key="4">
    <source>
        <dbReference type="Proteomes" id="UP000757232"/>
    </source>
</evidence>
<dbReference type="PANTHER" id="PTHR12232:SF0">
    <property type="entry name" value="THIOREDOXIN DOMAIN-CONTAINING PROTEIN"/>
    <property type="match status" value="1"/>
</dbReference>
<gene>
    <name evidence="3" type="ORF">A7U60_g2677</name>
</gene>
<dbReference type="Pfam" id="PF04908">
    <property type="entry name" value="SH3BGR"/>
    <property type="match status" value="1"/>
</dbReference>
<comment type="caution">
    <text evidence="3">The sequence shown here is derived from an EMBL/GenBank/DDBJ whole genome shotgun (WGS) entry which is preliminary data.</text>
</comment>